<proteinExistence type="predicted"/>
<name>A0AAW2JDB0_9LAMI</name>
<reference evidence="1" key="2">
    <citation type="journal article" date="2024" name="Plant">
        <title>Genomic evolution and insights into agronomic trait innovations of Sesamum species.</title>
        <authorList>
            <person name="Miao H."/>
            <person name="Wang L."/>
            <person name="Qu L."/>
            <person name="Liu H."/>
            <person name="Sun Y."/>
            <person name="Le M."/>
            <person name="Wang Q."/>
            <person name="Wei S."/>
            <person name="Zheng Y."/>
            <person name="Lin W."/>
            <person name="Duan Y."/>
            <person name="Cao H."/>
            <person name="Xiong S."/>
            <person name="Wang X."/>
            <person name="Wei L."/>
            <person name="Li C."/>
            <person name="Ma Q."/>
            <person name="Ju M."/>
            <person name="Zhao R."/>
            <person name="Li G."/>
            <person name="Mu C."/>
            <person name="Tian Q."/>
            <person name="Mei H."/>
            <person name="Zhang T."/>
            <person name="Gao T."/>
            <person name="Zhang H."/>
        </authorList>
    </citation>
    <scope>NUCLEOTIDE SEQUENCE</scope>
    <source>
        <strain evidence="1">KEN8</strain>
    </source>
</reference>
<dbReference type="AlphaFoldDB" id="A0AAW2JDB0"/>
<dbReference type="Pfam" id="PF02992">
    <property type="entry name" value="Transposase_21"/>
    <property type="match status" value="1"/>
</dbReference>
<dbReference type="InterPro" id="IPR004242">
    <property type="entry name" value="Transposase_21"/>
</dbReference>
<protein>
    <submittedName>
        <fullName evidence="1">Uncharacterized protein</fullName>
    </submittedName>
</protein>
<sequence>MCHPSDAEAWRHFDRTYPNFAAEPRNVRLDLCMDRFAPHRQYGRTYSCWPIILTSYNLLLRMCMSSDYVLLTIGILDLSNPKRLIDVYLELLIEELQNL</sequence>
<dbReference type="EMBL" id="JACGWM010001537">
    <property type="protein sequence ID" value="KAL0291971.1"/>
    <property type="molecule type" value="Genomic_DNA"/>
</dbReference>
<reference evidence="1" key="1">
    <citation type="submission" date="2020-06" db="EMBL/GenBank/DDBJ databases">
        <authorList>
            <person name="Li T."/>
            <person name="Hu X."/>
            <person name="Zhang T."/>
            <person name="Song X."/>
            <person name="Zhang H."/>
            <person name="Dai N."/>
            <person name="Sheng W."/>
            <person name="Hou X."/>
            <person name="Wei L."/>
        </authorList>
    </citation>
    <scope>NUCLEOTIDE SEQUENCE</scope>
    <source>
        <strain evidence="1">KEN8</strain>
        <tissue evidence="1">Leaf</tissue>
    </source>
</reference>
<evidence type="ECO:0000313" key="1">
    <source>
        <dbReference type="EMBL" id="KAL0291971.1"/>
    </source>
</evidence>
<accession>A0AAW2JDB0</accession>
<gene>
    <name evidence="1" type="ORF">Scaly_2612000</name>
</gene>
<organism evidence="1">
    <name type="scientific">Sesamum calycinum</name>
    <dbReference type="NCBI Taxonomy" id="2727403"/>
    <lineage>
        <taxon>Eukaryota</taxon>
        <taxon>Viridiplantae</taxon>
        <taxon>Streptophyta</taxon>
        <taxon>Embryophyta</taxon>
        <taxon>Tracheophyta</taxon>
        <taxon>Spermatophyta</taxon>
        <taxon>Magnoliopsida</taxon>
        <taxon>eudicotyledons</taxon>
        <taxon>Gunneridae</taxon>
        <taxon>Pentapetalae</taxon>
        <taxon>asterids</taxon>
        <taxon>lamiids</taxon>
        <taxon>Lamiales</taxon>
        <taxon>Pedaliaceae</taxon>
        <taxon>Sesamum</taxon>
    </lineage>
</organism>
<comment type="caution">
    <text evidence="1">The sequence shown here is derived from an EMBL/GenBank/DDBJ whole genome shotgun (WGS) entry which is preliminary data.</text>
</comment>